<keyword evidence="2" id="KW-0805">Transcription regulation</keyword>
<dbReference type="CDD" id="cd00265">
    <property type="entry name" value="MADS_MEF2_like"/>
    <property type="match status" value="1"/>
</dbReference>
<dbReference type="GO" id="GO:0046983">
    <property type="term" value="F:protein dimerization activity"/>
    <property type="evidence" value="ECO:0007669"/>
    <property type="project" value="InterPro"/>
</dbReference>
<keyword evidence="4" id="KW-0804">Transcription</keyword>
<dbReference type="EMBL" id="AB565506">
    <property type="protein sequence ID" value="BAK18554.1"/>
    <property type="molecule type" value="Genomic_DNA"/>
</dbReference>
<evidence type="ECO:0000256" key="3">
    <source>
        <dbReference type="ARBA" id="ARBA00023125"/>
    </source>
</evidence>
<gene>
    <name evidence="8" type="primary">EgFLC</name>
</gene>
<name>F1SY11_EUSRU</name>
<evidence type="ECO:0000313" key="8">
    <source>
        <dbReference type="EMBL" id="BAK18554.1"/>
    </source>
</evidence>
<feature type="domain" description="K-box" evidence="7">
    <location>
        <begin position="71"/>
        <end position="173"/>
    </location>
</feature>
<dbReference type="Gene3D" id="3.40.1810.10">
    <property type="entry name" value="Transcription factor, MADS-box"/>
    <property type="match status" value="1"/>
</dbReference>
<dbReference type="PROSITE" id="PS50066">
    <property type="entry name" value="MADS_BOX_2"/>
    <property type="match status" value="1"/>
</dbReference>
<evidence type="ECO:0000256" key="2">
    <source>
        <dbReference type="ARBA" id="ARBA00023015"/>
    </source>
</evidence>
<keyword evidence="5" id="KW-0539">Nucleus</keyword>
<dbReference type="GO" id="GO:0005634">
    <property type="term" value="C:nucleus"/>
    <property type="evidence" value="ECO:0007669"/>
    <property type="project" value="UniProtKB-SubCell"/>
</dbReference>
<sequence length="202" mass="23256">MGRRKLEIRRIEDKNSRQVTFSKRRTGLMKKAKELGVLCDVDVAVVIVSSHGKLYDFSSNNSLVQLLQKYQSYMECKGNNSAEVNRKMQNSQTMSLPVMKELLHTVERDLEEPNFELTKILQLEKNLQTALMETRSIKTHLMMDTITSLRQMENNLIEENKFLQTKIPDNENDGMAAEMTPELGNMARCNLMISGQRTLNLL</sequence>
<dbReference type="GO" id="GO:0000977">
    <property type="term" value="F:RNA polymerase II transcription regulatory region sequence-specific DNA binding"/>
    <property type="evidence" value="ECO:0007669"/>
    <property type="project" value="InterPro"/>
</dbReference>
<dbReference type="SUPFAM" id="SSF55455">
    <property type="entry name" value="SRF-like"/>
    <property type="match status" value="1"/>
</dbReference>
<dbReference type="Pfam" id="PF00319">
    <property type="entry name" value="SRF-TF"/>
    <property type="match status" value="1"/>
</dbReference>
<dbReference type="PROSITE" id="PS51297">
    <property type="entry name" value="K_BOX"/>
    <property type="match status" value="1"/>
</dbReference>
<evidence type="ECO:0000259" key="6">
    <source>
        <dbReference type="PROSITE" id="PS50066"/>
    </source>
</evidence>
<reference evidence="8" key="1">
    <citation type="journal article" date="2011" name="Physiol. Plantarum">
        <title>Characterization of FLC, SOC1 and FT homologs in Eustoma grandiflorum: effects of vernalization and post-vernalization conditions on flowering and gene expression.</title>
        <authorList>
            <person name="Nakano Y."/>
            <person name="Kawashima H."/>
            <person name="Kinoshita T."/>
            <person name="Yoshikawa H."/>
            <person name="Hisamatsu T."/>
        </authorList>
    </citation>
    <scope>NUCLEOTIDE SEQUENCE</scope>
</reference>
<dbReference type="PRINTS" id="PR00404">
    <property type="entry name" value="MADSDOMAIN"/>
</dbReference>
<protein>
    <submittedName>
        <fullName evidence="8">Flowering locus C-like protein, splicing variant 1</fullName>
    </submittedName>
</protein>
<feature type="domain" description="MADS-box" evidence="6">
    <location>
        <begin position="1"/>
        <end position="61"/>
    </location>
</feature>
<dbReference type="InterPro" id="IPR050142">
    <property type="entry name" value="MADS-box/MEF2_TF"/>
</dbReference>
<dbReference type="InterPro" id="IPR002487">
    <property type="entry name" value="TF_Kbox"/>
</dbReference>
<accession>F1SY11</accession>
<organism evidence="8">
    <name type="scientific">Eustoma russellianum</name>
    <name type="common">Showy prairie gentian</name>
    <name type="synonym">Eustoma grandiflorum</name>
    <dbReference type="NCBI Taxonomy" id="52518"/>
    <lineage>
        <taxon>Eukaryota</taxon>
        <taxon>Viridiplantae</taxon>
        <taxon>Streptophyta</taxon>
        <taxon>Embryophyta</taxon>
        <taxon>Tracheophyta</taxon>
        <taxon>Spermatophyta</taxon>
        <taxon>Magnoliopsida</taxon>
        <taxon>eudicotyledons</taxon>
        <taxon>Gunneridae</taxon>
        <taxon>Pentapetalae</taxon>
        <taxon>asterids</taxon>
        <taxon>lamiids</taxon>
        <taxon>Gentianales</taxon>
        <taxon>Gentianaceae</taxon>
        <taxon>Chironieae</taxon>
        <taxon>Chironiinae</taxon>
        <taxon>Eustoma</taxon>
    </lineage>
</organism>
<proteinExistence type="predicted"/>
<dbReference type="GO" id="GO:0045944">
    <property type="term" value="P:positive regulation of transcription by RNA polymerase II"/>
    <property type="evidence" value="ECO:0007669"/>
    <property type="project" value="InterPro"/>
</dbReference>
<dbReference type="InterPro" id="IPR002100">
    <property type="entry name" value="TF_MADSbox"/>
</dbReference>
<evidence type="ECO:0000256" key="1">
    <source>
        <dbReference type="ARBA" id="ARBA00004123"/>
    </source>
</evidence>
<evidence type="ECO:0000259" key="7">
    <source>
        <dbReference type="PROSITE" id="PS51297"/>
    </source>
</evidence>
<dbReference type="InterPro" id="IPR033896">
    <property type="entry name" value="MEF2-like_N"/>
</dbReference>
<comment type="subcellular location">
    <subcellularLocation>
        <location evidence="1">Nucleus</location>
    </subcellularLocation>
</comment>
<dbReference type="PANTHER" id="PTHR48019">
    <property type="entry name" value="SERUM RESPONSE FACTOR HOMOLOG"/>
    <property type="match status" value="1"/>
</dbReference>
<evidence type="ECO:0000256" key="4">
    <source>
        <dbReference type="ARBA" id="ARBA00023163"/>
    </source>
</evidence>
<evidence type="ECO:0000256" key="5">
    <source>
        <dbReference type="ARBA" id="ARBA00023242"/>
    </source>
</evidence>
<dbReference type="GO" id="GO:0003700">
    <property type="term" value="F:DNA-binding transcription factor activity"/>
    <property type="evidence" value="ECO:0007669"/>
    <property type="project" value="InterPro"/>
</dbReference>
<dbReference type="AlphaFoldDB" id="F1SY11"/>
<dbReference type="InterPro" id="IPR036879">
    <property type="entry name" value="TF_MADSbox_sf"/>
</dbReference>
<keyword evidence="3" id="KW-0238">DNA-binding</keyword>
<dbReference type="SMART" id="SM00432">
    <property type="entry name" value="MADS"/>
    <property type="match status" value="1"/>
</dbReference>